<accession>A0A1H1V0L3</accession>
<protein>
    <submittedName>
        <fullName evidence="1">Uncharacterized protein</fullName>
    </submittedName>
</protein>
<gene>
    <name evidence="1" type="ORF">SAMN04488539_2381</name>
</gene>
<dbReference type="EMBL" id="LT629765">
    <property type="protein sequence ID" value="SDS78302.1"/>
    <property type="molecule type" value="Genomic_DNA"/>
</dbReference>
<organism evidence="1 2">
    <name type="scientific">Corynebacterium timonense</name>
    <dbReference type="NCBI Taxonomy" id="441500"/>
    <lineage>
        <taxon>Bacteria</taxon>
        <taxon>Bacillati</taxon>
        <taxon>Actinomycetota</taxon>
        <taxon>Actinomycetes</taxon>
        <taxon>Mycobacteriales</taxon>
        <taxon>Corynebacteriaceae</taxon>
        <taxon>Corynebacterium</taxon>
    </lineage>
</organism>
<sequence length="49" mass="5605">MWYWLSMDGCIGDIVAKMGRASAGIRFTELERVCDHYFEKVASVSVVYL</sequence>
<dbReference type="AlphaFoldDB" id="A0A1H1V0L3"/>
<keyword evidence="2" id="KW-1185">Reference proteome</keyword>
<evidence type="ECO:0000313" key="1">
    <source>
        <dbReference type="EMBL" id="SDS78302.1"/>
    </source>
</evidence>
<reference evidence="1 2" key="1">
    <citation type="submission" date="2016-10" db="EMBL/GenBank/DDBJ databases">
        <authorList>
            <person name="de Groot N.N."/>
        </authorList>
    </citation>
    <scope>NUCLEOTIDE SEQUENCE [LARGE SCALE GENOMIC DNA]</scope>
    <source>
        <strain evidence="1 2">DSM 45434</strain>
    </source>
</reference>
<dbReference type="STRING" id="1203190.GCA_000312345_02066"/>
<evidence type="ECO:0000313" key="2">
    <source>
        <dbReference type="Proteomes" id="UP000182237"/>
    </source>
</evidence>
<proteinExistence type="predicted"/>
<dbReference type="Proteomes" id="UP000182237">
    <property type="component" value="Chromosome I"/>
</dbReference>
<name>A0A1H1V0L3_9CORY</name>